<comment type="caution">
    <text evidence="6">The sequence shown here is derived from an EMBL/GenBank/DDBJ whole genome shotgun (WGS) entry which is preliminary data.</text>
</comment>
<dbReference type="Pfam" id="PF25917">
    <property type="entry name" value="BSH_RND"/>
    <property type="match status" value="1"/>
</dbReference>
<dbReference type="InterPro" id="IPR006143">
    <property type="entry name" value="RND_pump_MFP"/>
</dbReference>
<dbReference type="PANTHER" id="PTHR30469">
    <property type="entry name" value="MULTIDRUG RESISTANCE PROTEIN MDTA"/>
    <property type="match status" value="1"/>
</dbReference>
<organism evidence="6 8">
    <name type="scientific">Ralstonia mannitolilytica</name>
    <dbReference type="NCBI Taxonomy" id="105219"/>
    <lineage>
        <taxon>Bacteria</taxon>
        <taxon>Pseudomonadati</taxon>
        <taxon>Pseudomonadota</taxon>
        <taxon>Betaproteobacteria</taxon>
        <taxon>Burkholderiales</taxon>
        <taxon>Burkholderiaceae</taxon>
        <taxon>Ralstonia</taxon>
    </lineage>
</organism>
<sequence length="380" mass="39746">MTGQRLWVASLAMVLASMLAACGKPAAQDQNKQQAAKPALAVNVVHLVQRVWPRIATASGAVQPWQEASIGAEVNGLKLAEVLVNVGDVVKQGQLLARLSDETVRADVAAQRATLAEAEASAAQAAGEARRAHELDKSGAISQQDLIQYDTQAKTAAAKLAAARAQFDSQQLRLRYTRVVAPDDGVISARSATVGAVVSSGTELFKLIRKNRLEWRAEMHGEVLPRIQPGQAVRLRRMDGGVVQGRVRQVAPTVDASTRNGLVYVDLPPQAAASGVKAGMYLSGDVLLGDAPAVTLPESAVFSRDGYDYVMVLAAQNRVRQTKVTVGRRQDGQVEIVQGIGPNDGVVAAGAAFLSDGDTVRVAGANAAASAASAPAGAQR</sequence>
<accession>A0AAD2AJR8</accession>
<dbReference type="GO" id="GO:1990281">
    <property type="term" value="C:efflux pump complex"/>
    <property type="evidence" value="ECO:0007669"/>
    <property type="project" value="TreeGrafter"/>
</dbReference>
<reference evidence="6 9" key="1">
    <citation type="submission" date="2023-07" db="EMBL/GenBank/DDBJ databases">
        <authorList>
            <person name="Peeters C."/>
        </authorList>
    </citation>
    <scope>NUCLEOTIDE SEQUENCE</scope>
    <source>
        <strain evidence="7 9">R-77569</strain>
        <strain evidence="6">R-77591</strain>
    </source>
</reference>
<evidence type="ECO:0000313" key="8">
    <source>
        <dbReference type="Proteomes" id="UP001190002"/>
    </source>
</evidence>
<evidence type="ECO:0000259" key="3">
    <source>
        <dbReference type="Pfam" id="PF25876"/>
    </source>
</evidence>
<dbReference type="Gene3D" id="1.10.287.470">
    <property type="entry name" value="Helix hairpin bin"/>
    <property type="match status" value="1"/>
</dbReference>
<dbReference type="Pfam" id="PF25989">
    <property type="entry name" value="YknX_C"/>
    <property type="match status" value="1"/>
</dbReference>
<gene>
    <name evidence="6" type="primary">mdtA_3</name>
    <name evidence="7" type="ORF">R77569_01756</name>
    <name evidence="6" type="ORF">R77591_01428</name>
</gene>
<name>A0AAD2AJR8_9RALS</name>
<feature type="chain" id="PRO_5041929006" evidence="2">
    <location>
        <begin position="27"/>
        <end position="380"/>
    </location>
</feature>
<proteinExistence type="inferred from homology"/>
<dbReference type="NCBIfam" id="TIGR01730">
    <property type="entry name" value="RND_mfp"/>
    <property type="match status" value="1"/>
</dbReference>
<dbReference type="RefSeq" id="WP_104566181.1">
    <property type="nucleotide sequence ID" value="NZ_CATVXE010000005.1"/>
</dbReference>
<dbReference type="AlphaFoldDB" id="A0AAD2AJR8"/>
<dbReference type="Gene3D" id="2.40.30.170">
    <property type="match status" value="1"/>
</dbReference>
<feature type="domain" description="YknX-like C-terminal permuted SH3-like" evidence="5">
    <location>
        <begin position="293"/>
        <end position="362"/>
    </location>
</feature>
<evidence type="ECO:0000313" key="7">
    <source>
        <dbReference type="EMBL" id="CAJ0864994.1"/>
    </source>
</evidence>
<evidence type="ECO:0000313" key="6">
    <source>
        <dbReference type="EMBL" id="CAJ0681625.1"/>
    </source>
</evidence>
<dbReference type="Gene3D" id="2.40.420.20">
    <property type="match status" value="1"/>
</dbReference>
<evidence type="ECO:0000256" key="2">
    <source>
        <dbReference type="SAM" id="SignalP"/>
    </source>
</evidence>
<feature type="domain" description="Multidrug resistance protein MdtA-like alpha-helical hairpin" evidence="3">
    <location>
        <begin position="110"/>
        <end position="177"/>
    </location>
</feature>
<feature type="signal peptide" evidence="2">
    <location>
        <begin position="1"/>
        <end position="26"/>
    </location>
</feature>
<evidence type="ECO:0000256" key="1">
    <source>
        <dbReference type="ARBA" id="ARBA00009477"/>
    </source>
</evidence>
<evidence type="ECO:0000313" key="9">
    <source>
        <dbReference type="Proteomes" id="UP001190452"/>
    </source>
</evidence>
<dbReference type="EMBL" id="CATVXE010000005">
    <property type="protein sequence ID" value="CAJ0681625.1"/>
    <property type="molecule type" value="Genomic_DNA"/>
</dbReference>
<dbReference type="InterPro" id="IPR058637">
    <property type="entry name" value="YknX-like_C"/>
</dbReference>
<dbReference type="EMBL" id="CAUDKV010000006">
    <property type="protein sequence ID" value="CAJ0864994.1"/>
    <property type="molecule type" value="Genomic_DNA"/>
</dbReference>
<dbReference type="Gene3D" id="2.40.50.100">
    <property type="match status" value="1"/>
</dbReference>
<dbReference type="Proteomes" id="UP001190002">
    <property type="component" value="Unassembled WGS sequence"/>
</dbReference>
<dbReference type="InterPro" id="IPR058624">
    <property type="entry name" value="MdtA-like_HH"/>
</dbReference>
<keyword evidence="9" id="KW-1185">Reference proteome</keyword>
<keyword evidence="2" id="KW-0732">Signal</keyword>
<dbReference type="GO" id="GO:0015562">
    <property type="term" value="F:efflux transmembrane transporter activity"/>
    <property type="evidence" value="ECO:0007669"/>
    <property type="project" value="TreeGrafter"/>
</dbReference>
<dbReference type="PROSITE" id="PS51257">
    <property type="entry name" value="PROKAR_LIPOPROTEIN"/>
    <property type="match status" value="1"/>
</dbReference>
<feature type="domain" description="Multidrug resistance protein MdtA-like barrel-sandwich hybrid" evidence="4">
    <location>
        <begin position="67"/>
        <end position="205"/>
    </location>
</feature>
<comment type="similarity">
    <text evidence="1">Belongs to the membrane fusion protein (MFP) (TC 8.A.1) family.</text>
</comment>
<dbReference type="SUPFAM" id="SSF111369">
    <property type="entry name" value="HlyD-like secretion proteins"/>
    <property type="match status" value="1"/>
</dbReference>
<dbReference type="Pfam" id="PF25876">
    <property type="entry name" value="HH_MFP_RND"/>
    <property type="match status" value="1"/>
</dbReference>
<dbReference type="PANTHER" id="PTHR30469:SF15">
    <property type="entry name" value="HLYD FAMILY OF SECRETION PROTEINS"/>
    <property type="match status" value="1"/>
</dbReference>
<protein>
    <submittedName>
        <fullName evidence="6">Multidrug resistance protein MdtA</fullName>
    </submittedName>
</protein>
<evidence type="ECO:0000259" key="5">
    <source>
        <dbReference type="Pfam" id="PF25989"/>
    </source>
</evidence>
<evidence type="ECO:0000259" key="4">
    <source>
        <dbReference type="Pfam" id="PF25917"/>
    </source>
</evidence>
<dbReference type="InterPro" id="IPR058625">
    <property type="entry name" value="MdtA-like_BSH"/>
</dbReference>
<dbReference type="Proteomes" id="UP001190452">
    <property type="component" value="Unassembled WGS sequence"/>
</dbReference>